<dbReference type="InterPro" id="IPR050091">
    <property type="entry name" value="PKS_NRPS_Biosynth_Enz"/>
</dbReference>
<accession>A0ABQ4IPA8</accession>
<evidence type="ECO:0000256" key="4">
    <source>
        <dbReference type="RuleBase" id="RU003694"/>
    </source>
</evidence>
<keyword evidence="2" id="KW-0597">Phosphoprotein</keyword>
<evidence type="ECO:0000256" key="1">
    <source>
        <dbReference type="ARBA" id="ARBA00022450"/>
    </source>
</evidence>
<organism evidence="6 7">
    <name type="scientific">Micromonospora lutea</name>
    <dbReference type="NCBI Taxonomy" id="419825"/>
    <lineage>
        <taxon>Bacteria</taxon>
        <taxon>Bacillati</taxon>
        <taxon>Actinomycetota</taxon>
        <taxon>Actinomycetes</taxon>
        <taxon>Micromonosporales</taxon>
        <taxon>Micromonosporaceae</taxon>
        <taxon>Micromonospora</taxon>
    </lineage>
</organism>
<dbReference type="InterPro" id="IPR032821">
    <property type="entry name" value="PKS_assoc"/>
</dbReference>
<dbReference type="RefSeq" id="WP_203991979.1">
    <property type="nucleotide sequence ID" value="NZ_BOPB01000002.1"/>
</dbReference>
<dbReference type="Pfam" id="PF02801">
    <property type="entry name" value="Ketoacyl-synt_C"/>
    <property type="match status" value="1"/>
</dbReference>
<dbReference type="PANTHER" id="PTHR43775">
    <property type="entry name" value="FATTY ACID SYNTHASE"/>
    <property type="match status" value="1"/>
</dbReference>
<keyword evidence="1" id="KW-0596">Phosphopantetheine</keyword>
<dbReference type="InterPro" id="IPR014030">
    <property type="entry name" value="Ketoacyl_synth_N"/>
</dbReference>
<dbReference type="InterPro" id="IPR020841">
    <property type="entry name" value="PKS_Beta-ketoAc_synthase_dom"/>
</dbReference>
<comment type="caution">
    <text evidence="6">The sequence shown here is derived from an EMBL/GenBank/DDBJ whole genome shotgun (WGS) entry which is preliminary data.</text>
</comment>
<dbReference type="Proteomes" id="UP000643165">
    <property type="component" value="Unassembled WGS sequence"/>
</dbReference>
<dbReference type="InterPro" id="IPR001227">
    <property type="entry name" value="Ac_transferase_dom_sf"/>
</dbReference>
<dbReference type="CDD" id="cd00833">
    <property type="entry name" value="PKS"/>
    <property type="match status" value="1"/>
</dbReference>
<evidence type="ECO:0000259" key="5">
    <source>
        <dbReference type="PROSITE" id="PS52004"/>
    </source>
</evidence>
<dbReference type="InterPro" id="IPR016039">
    <property type="entry name" value="Thiolase-like"/>
</dbReference>
<dbReference type="PROSITE" id="PS52004">
    <property type="entry name" value="KS3_2"/>
    <property type="match status" value="1"/>
</dbReference>
<dbReference type="SUPFAM" id="SSF52151">
    <property type="entry name" value="FabD/lysophospholipase-like"/>
    <property type="match status" value="1"/>
</dbReference>
<evidence type="ECO:0000256" key="3">
    <source>
        <dbReference type="ARBA" id="ARBA00022679"/>
    </source>
</evidence>
<name>A0ABQ4IPA8_9ACTN</name>
<dbReference type="PROSITE" id="PS00606">
    <property type="entry name" value="KS3_1"/>
    <property type="match status" value="1"/>
</dbReference>
<dbReference type="Pfam" id="PF16197">
    <property type="entry name" value="KAsynt_C_assoc"/>
    <property type="match status" value="1"/>
</dbReference>
<dbReference type="InterPro" id="IPR018201">
    <property type="entry name" value="Ketoacyl_synth_AS"/>
</dbReference>
<dbReference type="Gene3D" id="3.40.47.10">
    <property type="match status" value="1"/>
</dbReference>
<dbReference type="SMART" id="SM00825">
    <property type="entry name" value="PKS_KS"/>
    <property type="match status" value="1"/>
</dbReference>
<keyword evidence="3 4" id="KW-0808">Transferase</keyword>
<dbReference type="SUPFAM" id="SSF53901">
    <property type="entry name" value="Thiolase-like"/>
    <property type="match status" value="1"/>
</dbReference>
<comment type="similarity">
    <text evidence="4">Belongs to the thiolase-like superfamily. Beta-ketoacyl-ACP synthases family.</text>
</comment>
<gene>
    <name evidence="6" type="ORF">Vlu01_03800</name>
</gene>
<keyword evidence="7" id="KW-1185">Reference proteome</keyword>
<evidence type="ECO:0000313" key="7">
    <source>
        <dbReference type="Proteomes" id="UP000643165"/>
    </source>
</evidence>
<evidence type="ECO:0000313" key="6">
    <source>
        <dbReference type="EMBL" id="GIJ19756.1"/>
    </source>
</evidence>
<dbReference type="PANTHER" id="PTHR43775:SF37">
    <property type="entry name" value="SI:DKEY-61P9.11"/>
    <property type="match status" value="1"/>
</dbReference>
<reference evidence="6 7" key="1">
    <citation type="submission" date="2021-01" db="EMBL/GenBank/DDBJ databases">
        <title>Whole genome shotgun sequence of Verrucosispora lutea NBRC 106530.</title>
        <authorList>
            <person name="Komaki H."/>
            <person name="Tamura T."/>
        </authorList>
    </citation>
    <scope>NUCLEOTIDE SEQUENCE [LARGE SCALE GENOMIC DNA]</scope>
    <source>
        <strain evidence="6 7">NBRC 106530</strain>
    </source>
</reference>
<dbReference type="InterPro" id="IPR014031">
    <property type="entry name" value="Ketoacyl_synth_C"/>
</dbReference>
<dbReference type="Gene3D" id="3.30.70.3290">
    <property type="match status" value="1"/>
</dbReference>
<protein>
    <recommendedName>
        <fullName evidence="5">Ketosynthase family 3 (KS3) domain-containing protein</fullName>
    </recommendedName>
</protein>
<feature type="domain" description="Ketosynthase family 3 (KS3)" evidence="5">
    <location>
        <begin position="39"/>
        <end position="460"/>
    </location>
</feature>
<dbReference type="InterPro" id="IPR016035">
    <property type="entry name" value="Acyl_Trfase/lysoPLipase"/>
</dbReference>
<dbReference type="Gene3D" id="3.40.366.10">
    <property type="entry name" value="Malonyl-Coenzyme A Acyl Carrier Protein, domain 2"/>
    <property type="match status" value="2"/>
</dbReference>
<sequence length="785" mass="82762">MAESAAGSGTAETLRRALRTITDLKQRLAQAQQAQQAARAPIAVTGLACRFPGADGPEAYWRLLSSGENGIVDIPEQRWPVDRYYADQPGKPGRTTARRLGLVTDLERFDHGFFGIGADEASDMDPQQRLALEQAWLALEDAGIDPTRLAGTRTGVFTAVCTYDFALSRFRDVSGITAHSSIGTAHGAVAGRISYTLGLAGPSISVDTACSSSLVALHLACRSLRDGESDVALVGGVNVLVSPYTNIAFSQPGMVSRSSESRPFDERADGPVIGEGCGFVVLQRRADAERDDRRVRGWILGSAINHNGRTASLTTPSVDAQRQAVAASLESAGISAADLDYVEAHGSATPYGDIMEVEALAGLTADRSTPLFLGSCKGHVGHLQAAGGMAALLKVLLAMEHGKIPATLGLERPNPGLPPGQAGIELVTTLRDWPARADRRIAGASAFGFTGTNCHIVVAAADPAPPRTEAGSSASCVLALSGRDERDLDRAVVAMRTFLAEDPTRSWPDVARSWNCGRPHWGWRTTVVASDPLEAVEALRTAPAHRPMPSAGLAFHLGESTIPDAGWAETLRSVPLLAALDEQCRAATGGASEPVIRQCVVARALLAVGVVPTVVTGVGVGEYVAAHVAGAIDLAGLLQLVSGVVPPTGAGARAPELPWAPASLGRLWPWQEVPGTAQWKSAIHEPARWPGCFDAADDLDTTGWLGIGADPAADDPFRRMCQERGHALWTVGEAPGGSGDWWWRTLGWCYEQGVSVDWSTALRGVGRAVGVPTHSFDREVTVPIR</sequence>
<dbReference type="Pfam" id="PF00109">
    <property type="entry name" value="ketoacyl-synt"/>
    <property type="match status" value="1"/>
</dbReference>
<evidence type="ECO:0000256" key="2">
    <source>
        <dbReference type="ARBA" id="ARBA00022553"/>
    </source>
</evidence>
<proteinExistence type="inferred from homology"/>
<dbReference type="EMBL" id="BOPB01000002">
    <property type="protein sequence ID" value="GIJ19756.1"/>
    <property type="molecule type" value="Genomic_DNA"/>
</dbReference>